<evidence type="ECO:0000313" key="3">
    <source>
        <dbReference type="EMBL" id="MVZ63875.1"/>
    </source>
</evidence>
<keyword evidence="4" id="KW-1185">Reference proteome</keyword>
<feature type="chain" id="PRO_5027109121" evidence="1">
    <location>
        <begin position="20"/>
        <end position="663"/>
    </location>
</feature>
<dbReference type="OrthoDB" id="1110367at2"/>
<feature type="signal peptide" evidence="1">
    <location>
        <begin position="1"/>
        <end position="19"/>
    </location>
</feature>
<dbReference type="PROSITE" id="PS50093">
    <property type="entry name" value="PKD"/>
    <property type="match status" value="1"/>
</dbReference>
<comment type="caution">
    <text evidence="3">The sequence shown here is derived from an EMBL/GenBank/DDBJ whole genome shotgun (WGS) entry which is preliminary data.</text>
</comment>
<sequence length="663" mass="75314">MKPTIILLVLFLSCQTVFSQDSLLVLRDTFPSKIITEYLDSSIRFKPIIRPLSPIPGGRQAYYTYLWDFGDGNFSTKESPEHRYAKEGEYDVSLFIVNNYDNGPRPRKPKTKVVVEAKYASNNKHSNDFYKQFFKSNPVFQLFKNANAVPGEDMSIVVGVNPLASKGRIIILTNERTINPKGFIVSNQSKYHNEILVPLSTTHELNTLWSNIQATTVTRSGSPDYGIIEEIEFKNNEANKYFNQLISEYNTVSQYDISGVPGEGQFSIINLDVTPDMLADTNAIVTVTGIYIPDGQNPTIHKLDIPIVQSHDPNKMSVRPALIDYRLQFKKKEMIYKVQFQNDGEGDAKTIRLEMNFPDQINTKTFKLLNLYPECDTCNTQNKLGCYTVETLENKITFTFNGIALPGSSSPTITDQDSTKGFIRFTLQTHKKLQNKSIPSYTDIYFDKNEPIRTNRSTMRFRPGLSPIVFLGINSPFGSNGDETDKLTSGISFGVGVAPIAPYKKPYWQAELYFSSIGQSFHTSFPSRSGEIQIGEDNGRPRFAKYTGIDSISQKKHIVLQIPLQMRYNFNRYFSAGIGASLKTNYQYYHRESSTYHIASAGPNTDPFIIETINERKVFSPLQLSSLIDINVGRVYLGPAFGIRHQFDKKFKNNLNFYLMWRL</sequence>
<evidence type="ECO:0000256" key="1">
    <source>
        <dbReference type="SAM" id="SignalP"/>
    </source>
</evidence>
<proteinExistence type="predicted"/>
<dbReference type="InterPro" id="IPR035986">
    <property type="entry name" value="PKD_dom_sf"/>
</dbReference>
<dbReference type="AlphaFoldDB" id="A0A6N8L2B6"/>
<dbReference type="InterPro" id="IPR057171">
    <property type="entry name" value="DUF7849"/>
</dbReference>
<dbReference type="CDD" id="cd00146">
    <property type="entry name" value="PKD"/>
    <property type="match status" value="1"/>
</dbReference>
<keyword evidence="1" id="KW-0732">Signal</keyword>
<dbReference type="InterPro" id="IPR013783">
    <property type="entry name" value="Ig-like_fold"/>
</dbReference>
<evidence type="ECO:0000259" key="2">
    <source>
        <dbReference type="PROSITE" id="PS50093"/>
    </source>
</evidence>
<feature type="domain" description="PKD" evidence="2">
    <location>
        <begin position="64"/>
        <end position="99"/>
    </location>
</feature>
<dbReference type="InterPro" id="IPR055353">
    <property type="entry name" value="DUF7619"/>
</dbReference>
<evidence type="ECO:0000313" key="4">
    <source>
        <dbReference type="Proteomes" id="UP000435036"/>
    </source>
</evidence>
<reference evidence="3 4" key="1">
    <citation type="submission" date="2019-12" db="EMBL/GenBank/DDBJ databases">
        <authorList>
            <person name="Dong K."/>
        </authorList>
    </citation>
    <scope>NUCLEOTIDE SEQUENCE [LARGE SCALE GENOMIC DNA]</scope>
    <source>
        <strain evidence="3 4">JCM 31225</strain>
    </source>
</reference>
<dbReference type="Gene3D" id="2.60.40.10">
    <property type="entry name" value="Immunoglobulins"/>
    <property type="match status" value="1"/>
</dbReference>
<dbReference type="SUPFAM" id="SSF49299">
    <property type="entry name" value="PKD domain"/>
    <property type="match status" value="1"/>
</dbReference>
<dbReference type="Pfam" id="PF24595">
    <property type="entry name" value="DUF7619"/>
    <property type="match status" value="1"/>
</dbReference>
<gene>
    <name evidence="3" type="ORF">GQF63_17775</name>
</gene>
<protein>
    <submittedName>
        <fullName evidence="3">PKD domain-containing protein</fullName>
    </submittedName>
</protein>
<dbReference type="Pfam" id="PF25233">
    <property type="entry name" value="DUF7849"/>
    <property type="match status" value="1"/>
</dbReference>
<dbReference type="InterPro" id="IPR000601">
    <property type="entry name" value="PKD_dom"/>
</dbReference>
<dbReference type="RefSeq" id="WP_160370593.1">
    <property type="nucleotide sequence ID" value="NZ_WSQA01000016.1"/>
</dbReference>
<dbReference type="Proteomes" id="UP000435036">
    <property type="component" value="Unassembled WGS sequence"/>
</dbReference>
<dbReference type="Pfam" id="PF18911">
    <property type="entry name" value="PKD_4"/>
    <property type="match status" value="1"/>
</dbReference>
<organism evidence="3 4">
    <name type="scientific">Sphingobacterium humi</name>
    <dbReference type="NCBI Taxonomy" id="1796905"/>
    <lineage>
        <taxon>Bacteria</taxon>
        <taxon>Pseudomonadati</taxon>
        <taxon>Bacteroidota</taxon>
        <taxon>Sphingobacteriia</taxon>
        <taxon>Sphingobacteriales</taxon>
        <taxon>Sphingobacteriaceae</taxon>
        <taxon>Sphingobacterium</taxon>
    </lineage>
</organism>
<dbReference type="EMBL" id="WSQA01000016">
    <property type="protein sequence ID" value="MVZ63875.1"/>
    <property type="molecule type" value="Genomic_DNA"/>
</dbReference>
<accession>A0A6N8L2B6</accession>
<name>A0A6N8L2B6_9SPHI</name>